<dbReference type="Gene3D" id="2.40.100.20">
    <property type="match status" value="1"/>
</dbReference>
<keyword evidence="1" id="KW-0732">Signal</keyword>
<reference evidence="3 4" key="1">
    <citation type="submission" date="2013-02" db="EMBL/GenBank/DDBJ databases">
        <title>The complete genome sequence of Corynebacterium vitaeruminis DSM 20294.</title>
        <authorList>
            <person name="Ruckert C."/>
            <person name="Albersmeier A."/>
            <person name="Kalinowski J."/>
        </authorList>
    </citation>
    <scope>NUCLEOTIDE SEQUENCE [LARGE SCALE GENOMIC DNA]</scope>
    <source>
        <strain evidence="4">ATCC 10234</strain>
    </source>
</reference>
<sequence>MTRLKSFLATVALAAPLAAACSATPTTDNLETETPTTESTTMITLEANGHILTAALEDNSSADALRDLLEKGPVVVDAHDYGNQEKVGSLPAQLPRNDEPTDAQPGDLILYQGNQFVIYYAPNSWPFTRLGRIEGVDATELKEILGPDGVSVTLSL</sequence>
<dbReference type="RefSeq" id="WP_025253171.1">
    <property type="nucleotide sequence ID" value="NZ_CP004353.1"/>
</dbReference>
<dbReference type="HOGENOM" id="CLU_099043_2_1_11"/>
<dbReference type="Proteomes" id="UP000019222">
    <property type="component" value="Chromosome"/>
</dbReference>
<dbReference type="eggNOG" id="COG4925">
    <property type="taxonomic scope" value="Bacteria"/>
</dbReference>
<dbReference type="Pfam" id="PF18050">
    <property type="entry name" value="Cyclophil_like2"/>
    <property type="match status" value="1"/>
</dbReference>
<proteinExistence type="predicted"/>
<name>W5Y2J7_9CORY</name>
<evidence type="ECO:0000256" key="1">
    <source>
        <dbReference type="SAM" id="SignalP"/>
    </source>
</evidence>
<dbReference type="SUPFAM" id="SSF50891">
    <property type="entry name" value="Cyclophilin-like"/>
    <property type="match status" value="1"/>
</dbReference>
<dbReference type="KEGG" id="cvt:B843_08845"/>
<evidence type="ECO:0000313" key="3">
    <source>
        <dbReference type="EMBL" id="AHI23154.1"/>
    </source>
</evidence>
<feature type="signal peptide" evidence="1">
    <location>
        <begin position="1"/>
        <end position="20"/>
    </location>
</feature>
<accession>W5Y2J7</accession>
<dbReference type="EMBL" id="CP004353">
    <property type="protein sequence ID" value="AHI23154.1"/>
    <property type="molecule type" value="Genomic_DNA"/>
</dbReference>
<dbReference type="PATRIC" id="fig|1224164.3.peg.1785"/>
<keyword evidence="4" id="KW-1185">Reference proteome</keyword>
<dbReference type="AlphaFoldDB" id="W5Y2J7"/>
<protein>
    <recommendedName>
        <fullName evidence="2">Cyclophilin-like domain-containing protein</fullName>
    </recommendedName>
</protein>
<dbReference type="PROSITE" id="PS51257">
    <property type="entry name" value="PROKAR_LIPOPROTEIN"/>
    <property type="match status" value="1"/>
</dbReference>
<dbReference type="STRING" id="1224164.B843_08845"/>
<evidence type="ECO:0000259" key="2">
    <source>
        <dbReference type="Pfam" id="PF18050"/>
    </source>
</evidence>
<gene>
    <name evidence="3" type="ORF">B843_08845</name>
</gene>
<organism evidence="3 4">
    <name type="scientific">Corynebacterium vitaeruminis DSM 20294</name>
    <dbReference type="NCBI Taxonomy" id="1224164"/>
    <lineage>
        <taxon>Bacteria</taxon>
        <taxon>Bacillati</taxon>
        <taxon>Actinomycetota</taxon>
        <taxon>Actinomycetes</taxon>
        <taxon>Mycobacteriales</taxon>
        <taxon>Corynebacteriaceae</taxon>
        <taxon>Corynebacterium</taxon>
    </lineage>
</organism>
<feature type="domain" description="Cyclophilin-like" evidence="2">
    <location>
        <begin position="46"/>
        <end position="154"/>
    </location>
</feature>
<feature type="chain" id="PRO_5038937256" description="Cyclophilin-like domain-containing protein" evidence="1">
    <location>
        <begin position="21"/>
        <end position="156"/>
    </location>
</feature>
<dbReference type="InterPro" id="IPR041183">
    <property type="entry name" value="Cyclophilin-like"/>
</dbReference>
<evidence type="ECO:0000313" key="4">
    <source>
        <dbReference type="Proteomes" id="UP000019222"/>
    </source>
</evidence>
<dbReference type="InterPro" id="IPR029000">
    <property type="entry name" value="Cyclophilin-like_dom_sf"/>
</dbReference>